<reference evidence="5" key="2">
    <citation type="submission" date="2013-04" db="UniProtKB">
        <authorList>
            <consortium name="EnsemblPlants"/>
        </authorList>
    </citation>
    <scope>IDENTIFICATION</scope>
</reference>
<comment type="subcellular location">
    <subcellularLocation>
        <location evidence="1">Mitochondrion</location>
    </subcellularLocation>
</comment>
<dbReference type="Gramene" id="OB04G24730.1">
    <property type="protein sequence ID" value="OB04G24730.1"/>
    <property type="gene ID" value="OB04G24730"/>
</dbReference>
<evidence type="ECO:0000256" key="3">
    <source>
        <dbReference type="ARBA" id="ARBA00023157"/>
    </source>
</evidence>
<sequence>QAHALPRRRRRPPPLPIRLRLGPPLRDAAIPLLASGPWSPVSDPHEMAEIEIKTAPADFRFPTTNQTRHCFTRYIEYHRCVNAKGEATADCEKFAKYYRSLCPAEWVEKWNEQRENGTFAGPL</sequence>
<dbReference type="Pfam" id="PF02297">
    <property type="entry name" value="COX6B"/>
    <property type="match status" value="1"/>
</dbReference>
<proteinExistence type="predicted"/>
<dbReference type="FunFam" id="1.10.10.140:FF:000001">
    <property type="entry name" value="Cytochrome c oxidase subunit 6B1"/>
    <property type="match status" value="1"/>
</dbReference>
<dbReference type="AlphaFoldDB" id="J3LZ98"/>
<dbReference type="PANTHER" id="PTHR46281:SF8">
    <property type="entry name" value="CYTOCHROME C OXIDASE SUBUNIT 12, MITOCHONDRIAL"/>
    <property type="match status" value="1"/>
</dbReference>
<dbReference type="HOGENOM" id="CLU_133964_0_0_1"/>
<dbReference type="CDD" id="cd00926">
    <property type="entry name" value="Cyt_c_Oxidase_VIb"/>
    <property type="match status" value="1"/>
</dbReference>
<evidence type="ECO:0000256" key="4">
    <source>
        <dbReference type="SAM" id="MobiDB-lite"/>
    </source>
</evidence>
<dbReference type="Gene3D" id="1.10.10.140">
    <property type="entry name" value="Cytochrome c oxidase, subunit VIb"/>
    <property type="match status" value="1"/>
</dbReference>
<dbReference type="InterPro" id="IPR036549">
    <property type="entry name" value="CX6/COA6-like_sf"/>
</dbReference>
<reference evidence="5" key="1">
    <citation type="journal article" date="2013" name="Nat. Commun.">
        <title>Whole-genome sequencing of Oryza brachyantha reveals mechanisms underlying Oryza genome evolution.</title>
        <authorList>
            <person name="Chen J."/>
            <person name="Huang Q."/>
            <person name="Gao D."/>
            <person name="Wang J."/>
            <person name="Lang Y."/>
            <person name="Liu T."/>
            <person name="Li B."/>
            <person name="Bai Z."/>
            <person name="Luis Goicoechea J."/>
            <person name="Liang C."/>
            <person name="Chen C."/>
            <person name="Zhang W."/>
            <person name="Sun S."/>
            <person name="Liao Y."/>
            <person name="Zhang X."/>
            <person name="Yang L."/>
            <person name="Song C."/>
            <person name="Wang M."/>
            <person name="Shi J."/>
            <person name="Liu G."/>
            <person name="Liu J."/>
            <person name="Zhou H."/>
            <person name="Zhou W."/>
            <person name="Yu Q."/>
            <person name="An N."/>
            <person name="Chen Y."/>
            <person name="Cai Q."/>
            <person name="Wang B."/>
            <person name="Liu B."/>
            <person name="Min J."/>
            <person name="Huang Y."/>
            <person name="Wu H."/>
            <person name="Li Z."/>
            <person name="Zhang Y."/>
            <person name="Yin Y."/>
            <person name="Song W."/>
            <person name="Jiang J."/>
            <person name="Jackson S.A."/>
            <person name="Wing R.A."/>
            <person name="Wang J."/>
            <person name="Chen M."/>
        </authorList>
    </citation>
    <scope>NUCLEOTIDE SEQUENCE [LARGE SCALE GENOMIC DNA]</scope>
    <source>
        <strain evidence="5">cv. IRGC 101232</strain>
    </source>
</reference>
<evidence type="ECO:0000256" key="1">
    <source>
        <dbReference type="ARBA" id="ARBA00004173"/>
    </source>
</evidence>
<feature type="compositionally biased region" description="Basic residues" evidence="4">
    <location>
        <begin position="1"/>
        <end position="12"/>
    </location>
</feature>
<dbReference type="PROSITE" id="PS51808">
    <property type="entry name" value="CHCH"/>
    <property type="match status" value="1"/>
</dbReference>
<dbReference type="EnsemblPlants" id="OB04G24730.1">
    <property type="protein sequence ID" value="OB04G24730.1"/>
    <property type="gene ID" value="OB04G24730"/>
</dbReference>
<dbReference type="GO" id="GO:0005739">
    <property type="term" value="C:mitochondrion"/>
    <property type="evidence" value="ECO:0007669"/>
    <property type="project" value="UniProtKB-SubCell"/>
</dbReference>
<dbReference type="Proteomes" id="UP000006038">
    <property type="component" value="Chromosome 4"/>
</dbReference>
<dbReference type="OMA" id="ICPDEWI"/>
<evidence type="ECO:0000313" key="6">
    <source>
        <dbReference type="Proteomes" id="UP000006038"/>
    </source>
</evidence>
<dbReference type="GO" id="GO:0045277">
    <property type="term" value="C:respiratory chain complex IV"/>
    <property type="evidence" value="ECO:0007669"/>
    <property type="project" value="InterPro"/>
</dbReference>
<keyword evidence="2" id="KW-0496">Mitochondrion</keyword>
<evidence type="ECO:0000313" key="5">
    <source>
        <dbReference type="EnsemblPlants" id="OB04G24730.1"/>
    </source>
</evidence>
<accession>J3LZ98</accession>
<dbReference type="SUPFAM" id="SSF47694">
    <property type="entry name" value="Cytochrome c oxidase subunit h"/>
    <property type="match status" value="1"/>
</dbReference>
<dbReference type="STRING" id="4533.J3LZ98"/>
<dbReference type="InterPro" id="IPR048280">
    <property type="entry name" value="COX6B-like"/>
</dbReference>
<evidence type="ECO:0000256" key="2">
    <source>
        <dbReference type="ARBA" id="ARBA00023128"/>
    </source>
</evidence>
<keyword evidence="6" id="KW-1185">Reference proteome</keyword>
<name>J3LZ98_ORYBR</name>
<organism evidence="5">
    <name type="scientific">Oryza brachyantha</name>
    <name type="common">malo sina</name>
    <dbReference type="NCBI Taxonomy" id="4533"/>
    <lineage>
        <taxon>Eukaryota</taxon>
        <taxon>Viridiplantae</taxon>
        <taxon>Streptophyta</taxon>
        <taxon>Embryophyta</taxon>
        <taxon>Tracheophyta</taxon>
        <taxon>Spermatophyta</taxon>
        <taxon>Magnoliopsida</taxon>
        <taxon>Liliopsida</taxon>
        <taxon>Poales</taxon>
        <taxon>Poaceae</taxon>
        <taxon>BOP clade</taxon>
        <taxon>Oryzoideae</taxon>
        <taxon>Oryzeae</taxon>
        <taxon>Oryzinae</taxon>
        <taxon>Oryza</taxon>
    </lineage>
</organism>
<dbReference type="InterPro" id="IPR003213">
    <property type="entry name" value="Cyt_c_oxidase_su6B"/>
</dbReference>
<evidence type="ECO:0008006" key="7">
    <source>
        <dbReference type="Google" id="ProtNLM"/>
    </source>
</evidence>
<protein>
    <recommendedName>
        <fullName evidence="7">Cytochrome c oxidase subunit</fullName>
    </recommendedName>
</protein>
<dbReference type="eggNOG" id="KOG3057">
    <property type="taxonomic scope" value="Eukaryota"/>
</dbReference>
<feature type="region of interest" description="Disordered" evidence="4">
    <location>
        <begin position="1"/>
        <end position="20"/>
    </location>
</feature>
<dbReference type="PANTHER" id="PTHR46281">
    <property type="entry name" value="CYTOCHROME C OXIDASE SUBUNIT 6B"/>
    <property type="match status" value="1"/>
</dbReference>
<keyword evidence="3" id="KW-1015">Disulfide bond</keyword>